<proteinExistence type="predicted"/>
<sequence>MAKRRASFGQLTRRDLQGFDQRAARLVLEAIDAGCTGRVSSKGHAILRNSAGQTASVPPTSISLNRSAPNTAADIKRLLEGHAARSEVSSPPATFASPITVVEALATHGMTFSNWMGAQDGLCPDDEIEVAPGPDGSPCFARLSTSDQRPVEAPAADLDESESEGLSVLGAQTEVDAPTPGETSGTEEEVYSVAEVAEINSVTGKTVRNRLRAIGGRDDDGRYRATPSRLRRAGLKVPCDQSALPADAAEILGRIRSLLGEDPRVQILETEKKALSDEVVEQERRAVAAEERCAELEKELREIRARQALVKEDCEA</sequence>
<protein>
    <submittedName>
        <fullName evidence="3">Uncharacterized protein</fullName>
    </submittedName>
</protein>
<evidence type="ECO:0000313" key="3">
    <source>
        <dbReference type="EMBL" id="MBB5491403.1"/>
    </source>
</evidence>
<feature type="region of interest" description="Disordered" evidence="2">
    <location>
        <begin position="134"/>
        <end position="165"/>
    </location>
</feature>
<keyword evidence="4" id="KW-1185">Reference proteome</keyword>
<dbReference type="AlphaFoldDB" id="A0A840W7S1"/>
<dbReference type="RefSeq" id="WP_184365101.1">
    <property type="nucleotide sequence ID" value="NZ_BAAAKM010000133.1"/>
</dbReference>
<dbReference type="Proteomes" id="UP000579647">
    <property type="component" value="Unassembled WGS sequence"/>
</dbReference>
<evidence type="ECO:0000256" key="1">
    <source>
        <dbReference type="SAM" id="Coils"/>
    </source>
</evidence>
<keyword evidence="1" id="KW-0175">Coiled coil</keyword>
<name>A0A840W7S1_9ACTN</name>
<accession>A0A840W7S1</accession>
<dbReference type="EMBL" id="JACHDO010000001">
    <property type="protein sequence ID" value="MBB5491403.1"/>
    <property type="molecule type" value="Genomic_DNA"/>
</dbReference>
<comment type="caution">
    <text evidence="3">The sequence shown here is derived from an EMBL/GenBank/DDBJ whole genome shotgun (WGS) entry which is preliminary data.</text>
</comment>
<evidence type="ECO:0000256" key="2">
    <source>
        <dbReference type="SAM" id="MobiDB-lite"/>
    </source>
</evidence>
<evidence type="ECO:0000313" key="4">
    <source>
        <dbReference type="Proteomes" id="UP000579647"/>
    </source>
</evidence>
<organism evidence="3 4">
    <name type="scientific">Nocardiopsis metallicus</name>
    <dbReference type="NCBI Taxonomy" id="179819"/>
    <lineage>
        <taxon>Bacteria</taxon>
        <taxon>Bacillati</taxon>
        <taxon>Actinomycetota</taxon>
        <taxon>Actinomycetes</taxon>
        <taxon>Streptosporangiales</taxon>
        <taxon>Nocardiopsidaceae</taxon>
        <taxon>Nocardiopsis</taxon>
    </lineage>
</organism>
<reference evidence="3 4" key="1">
    <citation type="submission" date="2020-08" db="EMBL/GenBank/DDBJ databases">
        <title>Sequencing the genomes of 1000 actinobacteria strains.</title>
        <authorList>
            <person name="Klenk H.-P."/>
        </authorList>
    </citation>
    <scope>NUCLEOTIDE SEQUENCE [LARGE SCALE GENOMIC DNA]</scope>
    <source>
        <strain evidence="3 4">DSM 44598</strain>
    </source>
</reference>
<feature type="coiled-coil region" evidence="1">
    <location>
        <begin position="265"/>
        <end position="313"/>
    </location>
</feature>
<gene>
    <name evidence="3" type="ORF">HNR07_002540</name>
</gene>